<evidence type="ECO:0000313" key="1">
    <source>
        <dbReference type="EMBL" id="GAA0873727.1"/>
    </source>
</evidence>
<sequence length="232" mass="26659">MKKFEVDLLKTIRSLNNEQLAVYITQQLNHFFPDNQPVSEKEVLKAIQISEERIFYCFQNIRKKYFHTDGVTQFNHLISDQYCMYLYMLSNFYYRETKEEHLSTKLYYLNKALHAVDIFYTSHLPDIFLLVHPLGTIIGRATFSDYFIAYQGCTVGCLNKGVFPTFTGKTIMYANSSVLGDSIIGDNVCFAANSTVINTNIDANKIVIGSTPSLFTRPNTKSIEERPPFVYG</sequence>
<dbReference type="Gene3D" id="2.160.10.10">
    <property type="entry name" value="Hexapeptide repeat proteins"/>
    <property type="match status" value="1"/>
</dbReference>
<dbReference type="SUPFAM" id="SSF51161">
    <property type="entry name" value="Trimeric LpxA-like enzymes"/>
    <property type="match status" value="1"/>
</dbReference>
<name>A0ABN1MLC2_9FLAO</name>
<dbReference type="Proteomes" id="UP001501126">
    <property type="component" value="Unassembled WGS sequence"/>
</dbReference>
<comment type="caution">
    <text evidence="1">The sequence shown here is derived from an EMBL/GenBank/DDBJ whole genome shotgun (WGS) entry which is preliminary data.</text>
</comment>
<accession>A0ABN1MLC2</accession>
<proteinExistence type="predicted"/>
<evidence type="ECO:0008006" key="3">
    <source>
        <dbReference type="Google" id="ProtNLM"/>
    </source>
</evidence>
<gene>
    <name evidence="1" type="ORF">GCM10009118_01350</name>
</gene>
<protein>
    <recommendedName>
        <fullName evidence="3">Serine O-acetyltransferase</fullName>
    </recommendedName>
</protein>
<reference evidence="1 2" key="1">
    <citation type="journal article" date="2019" name="Int. J. Syst. Evol. Microbiol.">
        <title>The Global Catalogue of Microorganisms (GCM) 10K type strain sequencing project: providing services to taxonomists for standard genome sequencing and annotation.</title>
        <authorList>
            <consortium name="The Broad Institute Genomics Platform"/>
            <consortium name="The Broad Institute Genome Sequencing Center for Infectious Disease"/>
            <person name="Wu L."/>
            <person name="Ma J."/>
        </authorList>
    </citation>
    <scope>NUCLEOTIDE SEQUENCE [LARGE SCALE GENOMIC DNA]</scope>
    <source>
        <strain evidence="1 2">JCM 16083</strain>
    </source>
</reference>
<organism evidence="1 2">
    <name type="scientific">Wandonia haliotis</name>
    <dbReference type="NCBI Taxonomy" id="574963"/>
    <lineage>
        <taxon>Bacteria</taxon>
        <taxon>Pseudomonadati</taxon>
        <taxon>Bacteroidota</taxon>
        <taxon>Flavobacteriia</taxon>
        <taxon>Flavobacteriales</taxon>
        <taxon>Crocinitomicaceae</taxon>
        <taxon>Wandonia</taxon>
    </lineage>
</organism>
<dbReference type="RefSeq" id="WP_343784046.1">
    <property type="nucleotide sequence ID" value="NZ_BAAAFH010000003.1"/>
</dbReference>
<evidence type="ECO:0000313" key="2">
    <source>
        <dbReference type="Proteomes" id="UP001501126"/>
    </source>
</evidence>
<keyword evidence="2" id="KW-1185">Reference proteome</keyword>
<dbReference type="InterPro" id="IPR011004">
    <property type="entry name" value="Trimer_LpxA-like_sf"/>
</dbReference>
<dbReference type="EMBL" id="BAAAFH010000003">
    <property type="protein sequence ID" value="GAA0873727.1"/>
    <property type="molecule type" value="Genomic_DNA"/>
</dbReference>